<organism evidence="2 3">
    <name type="scientific">Vitrella brassicaformis (strain CCMP3155)</name>
    <dbReference type="NCBI Taxonomy" id="1169540"/>
    <lineage>
        <taxon>Eukaryota</taxon>
        <taxon>Sar</taxon>
        <taxon>Alveolata</taxon>
        <taxon>Colpodellida</taxon>
        <taxon>Vitrellaceae</taxon>
        <taxon>Vitrella</taxon>
    </lineage>
</organism>
<dbReference type="Proteomes" id="UP000041254">
    <property type="component" value="Unassembled WGS sequence"/>
</dbReference>
<sequence>MTRRWLFVVIVGLVAAAGQEPVKKKPVAPKLAVDPEGLVGTWYLMYTSLTEVALGRPTECVVTEVTKRPGAKVALDISSTGSRDGKYQTDKGVFISTDPKDTSKWKLQYDLATKSPALDMEMLYLGKKDKKGAYDSIVIADPSRAQFHIAARDWKKFADASYEDVLKEAKKYGIGGTLNALVSVTQGGPCKTTRSLLSGVEEPTIYT</sequence>
<accession>A0A0G4GNS1</accession>
<dbReference type="Gene3D" id="2.40.128.20">
    <property type="match status" value="1"/>
</dbReference>
<dbReference type="EMBL" id="CDMY01000738">
    <property type="protein sequence ID" value="CEM31804.1"/>
    <property type="molecule type" value="Genomic_DNA"/>
</dbReference>
<dbReference type="InterPro" id="IPR012674">
    <property type="entry name" value="Calycin"/>
</dbReference>
<evidence type="ECO:0000313" key="2">
    <source>
        <dbReference type="EMBL" id="CEM31804.1"/>
    </source>
</evidence>
<protein>
    <submittedName>
        <fullName evidence="2">Uncharacterized protein</fullName>
    </submittedName>
</protein>
<dbReference type="AlphaFoldDB" id="A0A0G4GNS1"/>
<dbReference type="VEuPathDB" id="CryptoDB:Vbra_2271"/>
<evidence type="ECO:0000313" key="3">
    <source>
        <dbReference type="Proteomes" id="UP000041254"/>
    </source>
</evidence>
<name>A0A0G4GNS1_VITBC</name>
<feature type="chain" id="PRO_5005190414" evidence="1">
    <location>
        <begin position="19"/>
        <end position="207"/>
    </location>
</feature>
<dbReference type="InParanoid" id="A0A0G4GNS1"/>
<dbReference type="SUPFAM" id="SSF50814">
    <property type="entry name" value="Lipocalins"/>
    <property type="match status" value="1"/>
</dbReference>
<proteinExistence type="predicted"/>
<reference evidence="2 3" key="1">
    <citation type="submission" date="2014-11" db="EMBL/GenBank/DDBJ databases">
        <authorList>
            <person name="Zhu J."/>
            <person name="Qi W."/>
            <person name="Song R."/>
        </authorList>
    </citation>
    <scope>NUCLEOTIDE SEQUENCE [LARGE SCALE GENOMIC DNA]</scope>
</reference>
<keyword evidence="1" id="KW-0732">Signal</keyword>
<feature type="signal peptide" evidence="1">
    <location>
        <begin position="1"/>
        <end position="18"/>
    </location>
</feature>
<keyword evidence="3" id="KW-1185">Reference proteome</keyword>
<gene>
    <name evidence="2" type="ORF">Vbra_2271</name>
</gene>
<evidence type="ECO:0000256" key="1">
    <source>
        <dbReference type="SAM" id="SignalP"/>
    </source>
</evidence>